<name>A0ACC2VLS2_9TREE</name>
<organism evidence="1 2">
    <name type="scientific">Naganishia friedmannii</name>
    <dbReference type="NCBI Taxonomy" id="89922"/>
    <lineage>
        <taxon>Eukaryota</taxon>
        <taxon>Fungi</taxon>
        <taxon>Dikarya</taxon>
        <taxon>Basidiomycota</taxon>
        <taxon>Agaricomycotina</taxon>
        <taxon>Tremellomycetes</taxon>
        <taxon>Filobasidiales</taxon>
        <taxon>Filobasidiaceae</taxon>
        <taxon>Naganishia</taxon>
    </lineage>
</organism>
<sequence length="680" mass="72820">MSKRPGEPTSGTDPKRLRPTPAPTMSVPAASGGGSGLDMAAIRAQIAARMASMSAAAGRPPAGPVAPSPASPAPTSVTSAPSAAASGIPSNLPAETAARLAALRERIAAQQNKITSAAANVGGATSGPLLPTRPGSADVSAAPTTTKGGLGSVVAHPLLADLTSSNNGSPGGSRGGTPGTSTSGAVSGGWKGGRAGGGKYAPMVPKFTSVKANARFAGTSAASPGGAEEMMGVGSVPRIVQQAPSLNPYLSTPSPANDASATDPAVPFGETAAAATRRARPTLKFIQKGKYINKAEQLRKDQKLEELRQRIAENARKVGLESEFDILERNVRRQPPPKVEWWDAPLLRNGRYEDLDAQGGVREGTTIYDEGGEGRLVTLAFVQHPIPIPAPWEGKEPQARGLMLTKKEQKKMRRQRRAAELQDKRDRQKMGLLPPDPPKIRLQNMMKVLTSSAISDPTKVEAKVRAEAAGRQRKHEEENEARKLTDEQKREKLEQKKVKEEHKGLVGAAFKIKYLVNGAHRFKIRKNAEQLALNGLLLFHADFAMVYVEGSAIAMKKYKRLLLSRIDWTEEARPKPLFASAGGGEGMDVDALTGDGVAEDDADPSAGGGSGQGWQPIQSRPETMNDNRCELVWEGEVQEKHFRSFRYRNIEVDREAREMLGKAREGLWDLTKRWIWEGVD</sequence>
<dbReference type="Proteomes" id="UP001227268">
    <property type="component" value="Unassembled WGS sequence"/>
</dbReference>
<accession>A0ACC2VLS2</accession>
<comment type="caution">
    <text evidence="1">The sequence shown here is derived from an EMBL/GenBank/DDBJ whole genome shotgun (WGS) entry which is preliminary data.</text>
</comment>
<keyword evidence="2" id="KW-1185">Reference proteome</keyword>
<proteinExistence type="predicted"/>
<evidence type="ECO:0000313" key="2">
    <source>
        <dbReference type="Proteomes" id="UP001227268"/>
    </source>
</evidence>
<protein>
    <submittedName>
        <fullName evidence="1">Uncharacterized protein</fullName>
    </submittedName>
</protein>
<dbReference type="EMBL" id="JASBWT010000012">
    <property type="protein sequence ID" value="KAJ9099840.1"/>
    <property type="molecule type" value="Genomic_DNA"/>
</dbReference>
<evidence type="ECO:0000313" key="1">
    <source>
        <dbReference type="EMBL" id="KAJ9099840.1"/>
    </source>
</evidence>
<gene>
    <name evidence="1" type="ORF">QFC21_003842</name>
</gene>
<reference evidence="1" key="1">
    <citation type="submission" date="2023-04" db="EMBL/GenBank/DDBJ databases">
        <title>Draft Genome sequencing of Naganishia species isolated from polar environments using Oxford Nanopore Technology.</title>
        <authorList>
            <person name="Leo P."/>
            <person name="Venkateswaran K."/>
        </authorList>
    </citation>
    <scope>NUCLEOTIDE SEQUENCE</scope>
    <source>
        <strain evidence="1">MNA-CCFEE 5423</strain>
    </source>
</reference>